<evidence type="ECO:0000259" key="8">
    <source>
        <dbReference type="Pfam" id="PF01593"/>
    </source>
</evidence>
<keyword evidence="10" id="KW-1185">Reference proteome</keyword>
<evidence type="ECO:0000256" key="6">
    <source>
        <dbReference type="SAM" id="Phobius"/>
    </source>
</evidence>
<proteinExistence type="inferred from homology"/>
<evidence type="ECO:0000256" key="4">
    <source>
        <dbReference type="ARBA" id="ARBA00023002"/>
    </source>
</evidence>
<dbReference type="PANTHER" id="PTHR43563">
    <property type="entry name" value="AMINE OXIDASE"/>
    <property type="match status" value="1"/>
</dbReference>
<keyword evidence="4" id="KW-0560">Oxidoreductase</keyword>
<dbReference type="Gene3D" id="3.50.50.60">
    <property type="entry name" value="FAD/NAD(P)-binding domain"/>
    <property type="match status" value="2"/>
</dbReference>
<comment type="similarity">
    <text evidence="1">Belongs to the flavin monoamine oxidase family.</text>
</comment>
<organism evidence="9 10">
    <name type="scientific">Penicillium coprophilum</name>
    <dbReference type="NCBI Taxonomy" id="36646"/>
    <lineage>
        <taxon>Eukaryota</taxon>
        <taxon>Fungi</taxon>
        <taxon>Dikarya</taxon>
        <taxon>Ascomycota</taxon>
        <taxon>Pezizomycotina</taxon>
        <taxon>Eurotiomycetes</taxon>
        <taxon>Eurotiomycetidae</taxon>
        <taxon>Eurotiales</taxon>
        <taxon>Aspergillaceae</taxon>
        <taxon>Penicillium</taxon>
    </lineage>
</organism>
<keyword evidence="6" id="KW-0812">Transmembrane</keyword>
<feature type="domain" description="FAD-dependent oxidoreductase 2 FAD-binding" evidence="7">
    <location>
        <begin position="9"/>
        <end position="40"/>
    </location>
</feature>
<dbReference type="GO" id="GO:0097621">
    <property type="term" value="F:monoamine oxidase activity"/>
    <property type="evidence" value="ECO:0007669"/>
    <property type="project" value="UniProtKB-EC"/>
</dbReference>
<evidence type="ECO:0000256" key="1">
    <source>
        <dbReference type="ARBA" id="ARBA00005995"/>
    </source>
</evidence>
<keyword evidence="6" id="KW-0472">Membrane</keyword>
<evidence type="ECO:0000313" key="9">
    <source>
        <dbReference type="EMBL" id="OQE39899.1"/>
    </source>
</evidence>
<dbReference type="STRING" id="36646.A0A1V6UNU4"/>
<dbReference type="Pfam" id="PF00890">
    <property type="entry name" value="FAD_binding_2"/>
    <property type="match status" value="1"/>
</dbReference>
<comment type="catalytic activity">
    <reaction evidence="5">
        <text>a secondary aliphatic amine + O2 + H2O = a primary amine + an aldehyde + H2O2</text>
        <dbReference type="Rhea" id="RHEA:26414"/>
        <dbReference type="ChEBI" id="CHEBI:15377"/>
        <dbReference type="ChEBI" id="CHEBI:15379"/>
        <dbReference type="ChEBI" id="CHEBI:16240"/>
        <dbReference type="ChEBI" id="CHEBI:17478"/>
        <dbReference type="ChEBI" id="CHEBI:58855"/>
        <dbReference type="ChEBI" id="CHEBI:65296"/>
        <dbReference type="EC" id="1.4.3.4"/>
    </reaction>
</comment>
<evidence type="ECO:0000256" key="5">
    <source>
        <dbReference type="ARBA" id="ARBA00048448"/>
    </source>
</evidence>
<dbReference type="AlphaFoldDB" id="A0A1V6UNU4"/>
<dbReference type="InterPro" id="IPR036188">
    <property type="entry name" value="FAD/NAD-bd_sf"/>
</dbReference>
<reference evidence="10" key="1">
    <citation type="journal article" date="2017" name="Nat. Microbiol.">
        <title>Global analysis of biosynthetic gene clusters reveals vast potential of secondary metabolite production in Penicillium species.</title>
        <authorList>
            <person name="Nielsen J.C."/>
            <person name="Grijseels S."/>
            <person name="Prigent S."/>
            <person name="Ji B."/>
            <person name="Dainat J."/>
            <person name="Nielsen K.F."/>
            <person name="Frisvad J.C."/>
            <person name="Workman M."/>
            <person name="Nielsen J."/>
        </authorList>
    </citation>
    <scope>NUCLEOTIDE SEQUENCE [LARGE SCALE GENOMIC DNA]</scope>
    <source>
        <strain evidence="10">IBT 31321</strain>
    </source>
</reference>
<protein>
    <recommendedName>
        <fullName evidence="2">monoamine oxidase</fullName>
        <ecNumber evidence="2">1.4.3.4</ecNumber>
    </recommendedName>
</protein>
<evidence type="ECO:0000313" key="10">
    <source>
        <dbReference type="Proteomes" id="UP000191500"/>
    </source>
</evidence>
<dbReference type="Proteomes" id="UP000191500">
    <property type="component" value="Unassembled WGS sequence"/>
</dbReference>
<accession>A0A1V6UNU4</accession>
<keyword evidence="6" id="KW-1133">Transmembrane helix</keyword>
<dbReference type="PANTHER" id="PTHR43563:SF1">
    <property type="entry name" value="AMINE OXIDASE [FLAVIN-CONTAINING] B"/>
    <property type="match status" value="1"/>
</dbReference>
<comment type="caution">
    <text evidence="9">The sequence shown here is derived from an EMBL/GenBank/DDBJ whole genome shotgun (WGS) entry which is preliminary data.</text>
</comment>
<evidence type="ECO:0000256" key="3">
    <source>
        <dbReference type="ARBA" id="ARBA00022630"/>
    </source>
</evidence>
<gene>
    <name evidence="9" type="ORF">PENCOP_c006G04073</name>
</gene>
<dbReference type="InterPro" id="IPR002937">
    <property type="entry name" value="Amino_oxidase"/>
</dbReference>
<dbReference type="SUPFAM" id="SSF54373">
    <property type="entry name" value="FAD-linked reductases, C-terminal domain"/>
    <property type="match status" value="1"/>
</dbReference>
<sequence length="397" mass="43010">MAQDDRAQVIVIGAGLSGLTAASELNRQGIDVITFSQGLPTVVREGRTVSLFSPSVLLAMFYLIFLDLASRIYVPQSWIALSVDRAIATFVPSEIARQLLRLLVEVSSTAELSLYSVYGFAKAIPLSGGLITMLGTEGGAQDCLVVESMGITTSMLASELSRKILTGMSVTSVSQTQSDKVTVHTASGQQFHGRKVIITVPPPMLKSITFDPPMPPERISLQKNTRMGVVYKAIAVFEQPFWREGLGGEFLVLDDPACGVFDCSSPGGPGHLCFLVAGTPARQLDALESDSRRGLLLSRLAQHLGNRVLHPVDWHEKAWHLDEYCGGGYLAYPVVGTNDGHLPMPHEPIKNLHWAGTETAQEHPGYLEGAMQSGERAANEVARALHRTHADDQKENK</sequence>
<dbReference type="EMBL" id="MDDG01000006">
    <property type="protein sequence ID" value="OQE39899.1"/>
    <property type="molecule type" value="Genomic_DNA"/>
</dbReference>
<name>A0A1V6UNU4_9EURO</name>
<dbReference type="EC" id="1.4.3.4" evidence="2"/>
<evidence type="ECO:0000259" key="7">
    <source>
        <dbReference type="Pfam" id="PF00890"/>
    </source>
</evidence>
<evidence type="ECO:0000256" key="2">
    <source>
        <dbReference type="ARBA" id="ARBA00012804"/>
    </source>
</evidence>
<dbReference type="InterPro" id="IPR050703">
    <property type="entry name" value="Flavin_MAO"/>
</dbReference>
<dbReference type="InterPro" id="IPR003953">
    <property type="entry name" value="FAD-dep_OxRdtase_2_FAD-bd"/>
</dbReference>
<dbReference type="Pfam" id="PF01593">
    <property type="entry name" value="Amino_oxidase"/>
    <property type="match status" value="1"/>
</dbReference>
<dbReference type="SUPFAM" id="SSF51905">
    <property type="entry name" value="FAD/NAD(P)-binding domain"/>
    <property type="match status" value="1"/>
</dbReference>
<feature type="transmembrane region" description="Helical" evidence="6">
    <location>
        <begin position="49"/>
        <end position="69"/>
    </location>
</feature>
<feature type="domain" description="Amine oxidase" evidence="8">
    <location>
        <begin position="147"/>
        <end position="381"/>
    </location>
</feature>
<keyword evidence="3" id="KW-0285">Flavoprotein</keyword>